<protein>
    <submittedName>
        <fullName evidence="1">Uncharacterized protein</fullName>
    </submittedName>
</protein>
<keyword evidence="2" id="KW-1185">Reference proteome</keyword>
<dbReference type="EMBL" id="JALLKP010000004">
    <property type="protein sequence ID" value="KAK2195291.1"/>
    <property type="molecule type" value="Genomic_DNA"/>
</dbReference>
<dbReference type="KEGG" id="bdw:94337261"/>
<proteinExistence type="predicted"/>
<comment type="caution">
    <text evidence="1">The sequence shown here is derived from an EMBL/GenBank/DDBJ whole genome shotgun (WGS) entry which is preliminary data.</text>
</comment>
<evidence type="ECO:0000313" key="2">
    <source>
        <dbReference type="Proteomes" id="UP001214638"/>
    </source>
</evidence>
<dbReference type="AlphaFoldDB" id="A0AAD9PIP2"/>
<evidence type="ECO:0000313" key="1">
    <source>
        <dbReference type="EMBL" id="KAK2195291.1"/>
    </source>
</evidence>
<name>A0AAD9PIP2_9APIC</name>
<organism evidence="1 2">
    <name type="scientific">Babesia duncani</name>
    <dbReference type="NCBI Taxonomy" id="323732"/>
    <lineage>
        <taxon>Eukaryota</taxon>
        <taxon>Sar</taxon>
        <taxon>Alveolata</taxon>
        <taxon>Apicomplexa</taxon>
        <taxon>Aconoidasida</taxon>
        <taxon>Piroplasmida</taxon>
        <taxon>Babesiidae</taxon>
        <taxon>Babesia</taxon>
    </lineage>
</organism>
<sequence length="67" mass="7622">MATNWALSEAAMEHEPLSMNDPALKEPVINLTHEDTYENVIKQPCITIAMKKQSKDYMVWGSPFVNI</sequence>
<dbReference type="RefSeq" id="XP_067802134.1">
    <property type="nucleotide sequence ID" value="XM_067947983.1"/>
</dbReference>
<dbReference type="GeneID" id="94337261"/>
<gene>
    <name evidence="1" type="ORF">BdWA1_002964</name>
</gene>
<reference evidence="1" key="1">
    <citation type="journal article" date="2023" name="Nat. Microbiol.">
        <title>Babesia duncani multi-omics identifies virulence factors and drug targets.</title>
        <authorList>
            <person name="Singh P."/>
            <person name="Lonardi S."/>
            <person name="Liang Q."/>
            <person name="Vydyam P."/>
            <person name="Khabirova E."/>
            <person name="Fang T."/>
            <person name="Gihaz S."/>
            <person name="Thekkiniath J."/>
            <person name="Munshi M."/>
            <person name="Abel S."/>
            <person name="Ciampossin L."/>
            <person name="Batugedara G."/>
            <person name="Gupta M."/>
            <person name="Lu X.M."/>
            <person name="Lenz T."/>
            <person name="Chakravarty S."/>
            <person name="Cornillot E."/>
            <person name="Hu Y."/>
            <person name="Ma W."/>
            <person name="Gonzalez L.M."/>
            <person name="Sanchez S."/>
            <person name="Estrada K."/>
            <person name="Sanchez-Flores A."/>
            <person name="Montero E."/>
            <person name="Harb O.S."/>
            <person name="Le Roch K.G."/>
            <person name="Mamoun C.B."/>
        </authorList>
    </citation>
    <scope>NUCLEOTIDE SEQUENCE</scope>
    <source>
        <strain evidence="1">WA1</strain>
    </source>
</reference>
<accession>A0AAD9PIP2</accession>
<dbReference type="Proteomes" id="UP001214638">
    <property type="component" value="Unassembled WGS sequence"/>
</dbReference>